<feature type="non-terminal residue" evidence="1">
    <location>
        <position position="1"/>
    </location>
</feature>
<keyword evidence="2" id="KW-1185">Reference proteome</keyword>
<organism evidence="1 2">
    <name type="scientific">Turnera subulata</name>
    <dbReference type="NCBI Taxonomy" id="218843"/>
    <lineage>
        <taxon>Eukaryota</taxon>
        <taxon>Viridiplantae</taxon>
        <taxon>Streptophyta</taxon>
        <taxon>Embryophyta</taxon>
        <taxon>Tracheophyta</taxon>
        <taxon>Spermatophyta</taxon>
        <taxon>Magnoliopsida</taxon>
        <taxon>eudicotyledons</taxon>
        <taxon>Gunneridae</taxon>
        <taxon>Pentapetalae</taxon>
        <taxon>rosids</taxon>
        <taxon>fabids</taxon>
        <taxon>Malpighiales</taxon>
        <taxon>Passifloraceae</taxon>
        <taxon>Turnera</taxon>
    </lineage>
</organism>
<dbReference type="EMBL" id="JAKUCV010003091">
    <property type="protein sequence ID" value="KAJ4840227.1"/>
    <property type="molecule type" value="Genomic_DNA"/>
</dbReference>
<reference evidence="1" key="2">
    <citation type="journal article" date="2023" name="Plants (Basel)">
        <title>Annotation of the Turnera subulata (Passifloraceae) Draft Genome Reveals the S-Locus Evolved after the Divergence of Turneroideae from Passifloroideae in a Stepwise Manner.</title>
        <authorList>
            <person name="Henning P.M."/>
            <person name="Roalson E.H."/>
            <person name="Mir W."/>
            <person name="McCubbin A.G."/>
            <person name="Shore J.S."/>
        </authorList>
    </citation>
    <scope>NUCLEOTIDE SEQUENCE</scope>
    <source>
        <strain evidence="1">F60SS</strain>
    </source>
</reference>
<sequence>MKVMAIDALPDSLLDSNGAVCDKSALKLDLCCVDQLLVSSSRALKGKSIAAVTLNPRVSDLDEASHVLPSHGVTVSTSTVVPDVIAMASVPPIASWADK</sequence>
<gene>
    <name evidence="1" type="ORF">Tsubulata_007512</name>
</gene>
<evidence type="ECO:0000313" key="2">
    <source>
        <dbReference type="Proteomes" id="UP001141552"/>
    </source>
</evidence>
<proteinExistence type="predicted"/>
<protein>
    <submittedName>
        <fullName evidence="1">Uncharacterized protein</fullName>
    </submittedName>
</protein>
<evidence type="ECO:0000313" key="1">
    <source>
        <dbReference type="EMBL" id="KAJ4840227.1"/>
    </source>
</evidence>
<dbReference type="AlphaFoldDB" id="A0A9Q0JGG7"/>
<reference evidence="1" key="1">
    <citation type="submission" date="2022-02" db="EMBL/GenBank/DDBJ databases">
        <authorList>
            <person name="Henning P.M."/>
            <person name="McCubbin A.G."/>
            <person name="Shore J.S."/>
        </authorList>
    </citation>
    <scope>NUCLEOTIDE SEQUENCE</scope>
    <source>
        <strain evidence="1">F60SS</strain>
        <tissue evidence="1">Leaves</tissue>
    </source>
</reference>
<comment type="caution">
    <text evidence="1">The sequence shown here is derived from an EMBL/GenBank/DDBJ whole genome shotgun (WGS) entry which is preliminary data.</text>
</comment>
<dbReference type="Proteomes" id="UP001141552">
    <property type="component" value="Unassembled WGS sequence"/>
</dbReference>
<name>A0A9Q0JGG7_9ROSI</name>
<accession>A0A9Q0JGG7</accession>